<accession>A0A0V0XJQ4</accession>
<sequence length="207" mass="23752">MTNDLWCFELVVKQHLAKNSAEDACNCKKQVTVGELVKSRNSSVDMRLSCQVGKLWKLRRCNACQSMYHGCQCFMPMHLDTADTTVDDNSRALLSLLFWRMDLPWDDPLAAEIGTWWQSREQLTLLPQCNGRSKCINHGANGYQCFMACCRLYTWPPLIQLLVTTAGLCSVWCLEFVQLLAPWHLLFPEQSNYFSYSGEWICPGTIH</sequence>
<dbReference type="AlphaFoldDB" id="A0A0V0XJQ4"/>
<dbReference type="EMBL" id="JYDU01000244">
    <property type="protein sequence ID" value="KRX88236.1"/>
    <property type="molecule type" value="Genomic_DNA"/>
</dbReference>
<evidence type="ECO:0000313" key="1">
    <source>
        <dbReference type="EMBL" id="KRX88236.1"/>
    </source>
</evidence>
<evidence type="ECO:0000313" key="2">
    <source>
        <dbReference type="Proteomes" id="UP000054815"/>
    </source>
</evidence>
<dbReference type="Proteomes" id="UP000054815">
    <property type="component" value="Unassembled WGS sequence"/>
</dbReference>
<comment type="caution">
    <text evidence="1">The sequence shown here is derived from an EMBL/GenBank/DDBJ whole genome shotgun (WGS) entry which is preliminary data.</text>
</comment>
<protein>
    <submittedName>
        <fullName evidence="1">Uncharacterized protein</fullName>
    </submittedName>
</protein>
<proteinExistence type="predicted"/>
<reference evidence="1 2" key="1">
    <citation type="submission" date="2015-01" db="EMBL/GenBank/DDBJ databases">
        <title>Evolution of Trichinella species and genotypes.</title>
        <authorList>
            <person name="Korhonen P.K."/>
            <person name="Edoardo P."/>
            <person name="Giuseppe L.R."/>
            <person name="Gasser R.B."/>
        </authorList>
    </citation>
    <scope>NUCLEOTIDE SEQUENCE [LARGE SCALE GENOMIC DNA]</scope>
    <source>
        <strain evidence="1">ISS141</strain>
    </source>
</reference>
<organism evidence="1 2">
    <name type="scientific">Trichinella pseudospiralis</name>
    <name type="common">Parasitic roundworm</name>
    <dbReference type="NCBI Taxonomy" id="6337"/>
    <lineage>
        <taxon>Eukaryota</taxon>
        <taxon>Metazoa</taxon>
        <taxon>Ecdysozoa</taxon>
        <taxon>Nematoda</taxon>
        <taxon>Enoplea</taxon>
        <taxon>Dorylaimia</taxon>
        <taxon>Trichinellida</taxon>
        <taxon>Trichinellidae</taxon>
        <taxon>Trichinella</taxon>
    </lineage>
</organism>
<gene>
    <name evidence="1" type="ORF">T4E_6236</name>
</gene>
<name>A0A0V0XJQ4_TRIPS</name>